<reference evidence="2" key="1">
    <citation type="submission" date="2016-12" db="EMBL/GenBank/DDBJ databases">
        <authorList>
            <person name="Varghese N."/>
            <person name="Submissions S."/>
        </authorList>
    </citation>
    <scope>NUCLEOTIDE SEQUENCE [LARGE SCALE GENOMIC DNA]</scope>
    <source>
        <strain evidence="2">DSM 45599</strain>
    </source>
</reference>
<protein>
    <submittedName>
        <fullName evidence="1">Winged helix DNA-binding domain-containing protein</fullName>
    </submittedName>
</protein>
<dbReference type="RefSeq" id="WP_074313907.1">
    <property type="nucleotide sequence ID" value="NZ_FSQT01000002.1"/>
</dbReference>
<dbReference type="PANTHER" id="PTHR38479:SF2">
    <property type="entry name" value="WINGED HELIX DNA-BINDING DOMAIN-CONTAINING PROTEIN"/>
    <property type="match status" value="1"/>
</dbReference>
<dbReference type="PANTHER" id="PTHR38479">
    <property type="entry name" value="LMO0824 PROTEIN"/>
    <property type="match status" value="1"/>
</dbReference>
<dbReference type="AlphaFoldDB" id="A0A1N5Z2N0"/>
<proteinExistence type="predicted"/>
<dbReference type="Pfam" id="PF06224">
    <property type="entry name" value="AlkZ-like"/>
    <property type="match status" value="1"/>
</dbReference>
<evidence type="ECO:0000313" key="1">
    <source>
        <dbReference type="EMBL" id="SIN16139.1"/>
    </source>
</evidence>
<keyword evidence="1" id="KW-0238">DNA-binding</keyword>
<name>A0A1N5Z2N0_9ACTN</name>
<dbReference type="STRING" id="709881.SAMN04489832_3568"/>
<sequence>MTGQAAQVDRRQVLAYRVAAQQLDRSGGRLPGDLAVLSLGVQDTPYGSARQALAARGATGSDDRLELVWSMRGAPHLHRRADLPTLASALWPLSDADATRRIPGQIGAGARLGLAAFRATAEAFQAVVTAEMERGVVSRAVSDRVPAELTYDCRACQARHISGSVFQQAGLAGGVRLLVSGRAARLAPLPDRPGPPAAAAHTADLIATYLRLLGPATPADAAGFLGSAAAELRRVWPADLVEVRVDGRATWLPADALDALTGAPAARLVRLLPPGDPFLAGRDRDLLVPTREHQRQLWRAIGNPGALLVDGEVAGTWRARQVGKGRLELTVSPFSALPARVRRGVDAEAATVAAARAATDVQVRVEPT</sequence>
<dbReference type="EMBL" id="FSQT01000002">
    <property type="protein sequence ID" value="SIN16139.1"/>
    <property type="molecule type" value="Genomic_DNA"/>
</dbReference>
<dbReference type="OrthoDB" id="9148135at2"/>
<keyword evidence="2" id="KW-1185">Reference proteome</keyword>
<dbReference type="GO" id="GO:0003677">
    <property type="term" value="F:DNA binding"/>
    <property type="evidence" value="ECO:0007669"/>
    <property type="project" value="UniProtKB-KW"/>
</dbReference>
<dbReference type="Proteomes" id="UP000185124">
    <property type="component" value="Unassembled WGS sequence"/>
</dbReference>
<gene>
    <name evidence="1" type="ORF">SAMN04489832_3568</name>
</gene>
<evidence type="ECO:0000313" key="2">
    <source>
        <dbReference type="Proteomes" id="UP000185124"/>
    </source>
</evidence>
<dbReference type="InterPro" id="IPR009351">
    <property type="entry name" value="AlkZ-like"/>
</dbReference>
<accession>A0A1N5Z2N0</accession>
<organism evidence="1 2">
    <name type="scientific">Micromonospora cremea</name>
    <dbReference type="NCBI Taxonomy" id="709881"/>
    <lineage>
        <taxon>Bacteria</taxon>
        <taxon>Bacillati</taxon>
        <taxon>Actinomycetota</taxon>
        <taxon>Actinomycetes</taxon>
        <taxon>Micromonosporales</taxon>
        <taxon>Micromonosporaceae</taxon>
        <taxon>Micromonospora</taxon>
    </lineage>
</organism>